<organism evidence="2 3">
    <name type="scientific">Metamycoplasma hominis</name>
    <name type="common">Mycoplasma hominis</name>
    <dbReference type="NCBI Taxonomy" id="2098"/>
    <lineage>
        <taxon>Bacteria</taxon>
        <taxon>Bacillati</taxon>
        <taxon>Mycoplasmatota</taxon>
        <taxon>Mycoplasmoidales</taxon>
        <taxon>Metamycoplasmataceae</taxon>
        <taxon>Metamycoplasma</taxon>
    </lineage>
</organism>
<dbReference type="AlphaFoldDB" id="A0A454C9K7"/>
<reference evidence="2 3" key="1">
    <citation type="submission" date="2014-08" db="EMBL/GenBank/DDBJ databases">
        <authorList>
            <person name="Kuleshov K."/>
            <person name="Dedkov V."/>
            <person name="Markelov M."/>
            <person name="Pimkina E."/>
        </authorList>
    </citation>
    <scope>NUCLEOTIDE SEQUENCE [LARGE SCALE GENOMIC DNA]</scope>
    <source>
        <strain evidence="3">TOA</strain>
    </source>
</reference>
<reference evidence="2 3" key="2">
    <citation type="submission" date="2018-10" db="EMBL/GenBank/DDBJ databases">
        <title>Detection and isolation of Mycoplasma hominis as a predominant microorganism from pelvic cavity of patient with salpingitis and tubo-ovarian abscess.</title>
        <authorList>
            <person name="Guschin A.E."/>
            <person name="Khayrullina G.A."/>
            <person name="Rakovskaya I.V."/>
            <person name="Shelenkov A.A."/>
            <person name="Shagin D.A."/>
        </authorList>
    </citation>
    <scope>NUCLEOTIDE SEQUENCE [LARGE SCALE GENOMIC DNA]</scope>
    <source>
        <strain evidence="3">TOA</strain>
    </source>
</reference>
<dbReference type="RefSeq" id="WP_036438522.1">
    <property type="nucleotide sequence ID" value="NZ_CP011538.1"/>
</dbReference>
<sequence>MKKIILSIGAVLVLASPIISASCVSTDENTAKANEIYTNKSGIFNSSQLEAIKNDFVFELTEQSKMLKNNYGNKALADELKKICKDYELQINLSPSENNKLAGLRLINNANFLKLFKVVKPNLGVNHQLIINFKIDNNNNISLIYDIYCKDVKTYDAKDQEIKLDLE</sequence>
<dbReference type="PROSITE" id="PS51257">
    <property type="entry name" value="PROKAR_LIPOPROTEIN"/>
    <property type="match status" value="1"/>
</dbReference>
<proteinExistence type="predicted"/>
<feature type="chain" id="PRO_5030094702" description="Variable surface lipoprotein" evidence="1">
    <location>
        <begin position="22"/>
        <end position="167"/>
    </location>
</feature>
<evidence type="ECO:0000313" key="2">
    <source>
        <dbReference type="EMBL" id="AYN65391.1"/>
    </source>
</evidence>
<protein>
    <recommendedName>
        <fullName evidence="4">Variable surface lipoprotein</fullName>
    </recommendedName>
</protein>
<evidence type="ECO:0000256" key="1">
    <source>
        <dbReference type="SAM" id="SignalP"/>
    </source>
</evidence>
<gene>
    <name evidence="2" type="ORF">KN71_001635</name>
</gene>
<evidence type="ECO:0008006" key="4">
    <source>
        <dbReference type="Google" id="ProtNLM"/>
    </source>
</evidence>
<feature type="signal peptide" evidence="1">
    <location>
        <begin position="1"/>
        <end position="21"/>
    </location>
</feature>
<name>A0A454C9K7_METHO</name>
<accession>A0A454C9K7</accession>
<dbReference type="Proteomes" id="UP000029712">
    <property type="component" value="Chromosome"/>
</dbReference>
<dbReference type="EMBL" id="CP033021">
    <property type="protein sequence ID" value="AYN65391.1"/>
    <property type="molecule type" value="Genomic_DNA"/>
</dbReference>
<evidence type="ECO:0000313" key="3">
    <source>
        <dbReference type="Proteomes" id="UP000029712"/>
    </source>
</evidence>
<keyword evidence="1" id="KW-0732">Signal</keyword>